<evidence type="ECO:0000256" key="10">
    <source>
        <dbReference type="HAMAP-Rule" id="MF_00321"/>
    </source>
</evidence>
<dbReference type="NCBIfam" id="TIGR00231">
    <property type="entry name" value="small_GTP"/>
    <property type="match status" value="1"/>
</dbReference>
<dbReference type="PROSITE" id="PS51706">
    <property type="entry name" value="G_ENGB"/>
    <property type="match status" value="1"/>
</dbReference>
<comment type="cofactor">
    <cofactor evidence="1">
        <name>Mg(2+)</name>
        <dbReference type="ChEBI" id="CHEBI:18420"/>
    </cofactor>
</comment>
<dbReference type="Pfam" id="PF01926">
    <property type="entry name" value="MMR_HSR1"/>
    <property type="match status" value="1"/>
</dbReference>
<evidence type="ECO:0000256" key="7">
    <source>
        <dbReference type="ARBA" id="ARBA00023134"/>
    </source>
</evidence>
<keyword evidence="3 10" id="KW-0132">Cell division</keyword>
<keyword evidence="4" id="KW-0479">Metal-binding</keyword>
<evidence type="ECO:0000256" key="9">
    <source>
        <dbReference type="ARBA" id="ARBA00023306"/>
    </source>
</evidence>
<evidence type="ECO:0000256" key="6">
    <source>
        <dbReference type="ARBA" id="ARBA00022842"/>
    </source>
</evidence>
<evidence type="ECO:0000256" key="8">
    <source>
        <dbReference type="ARBA" id="ARBA00023210"/>
    </source>
</evidence>
<keyword evidence="5 10" id="KW-0547">Nucleotide-binding</keyword>
<keyword evidence="9 10" id="KW-0131">Cell cycle</keyword>
<dbReference type="Gene3D" id="3.40.50.300">
    <property type="entry name" value="P-loop containing nucleotide triphosphate hydrolases"/>
    <property type="match status" value="1"/>
</dbReference>
<keyword evidence="13" id="KW-1185">Reference proteome</keyword>
<dbReference type="EMBL" id="FQUI01000001">
    <property type="protein sequence ID" value="SHE27124.1"/>
    <property type="molecule type" value="Genomic_DNA"/>
</dbReference>
<dbReference type="InterPro" id="IPR027417">
    <property type="entry name" value="P-loop_NTPase"/>
</dbReference>
<accession>A0A1M4S4I9</accession>
<dbReference type="AlphaFoldDB" id="A0A1M4S4I9"/>
<feature type="domain" description="EngB-type G" evidence="11">
    <location>
        <begin position="21"/>
        <end position="192"/>
    </location>
</feature>
<proteinExistence type="inferred from homology"/>
<dbReference type="Proteomes" id="UP000184334">
    <property type="component" value="Unassembled WGS sequence"/>
</dbReference>
<dbReference type="CDD" id="cd01876">
    <property type="entry name" value="YihA_EngB"/>
    <property type="match status" value="1"/>
</dbReference>
<dbReference type="RefSeq" id="WP_072862131.1">
    <property type="nucleotide sequence ID" value="NZ_FQUI01000001.1"/>
</dbReference>
<evidence type="ECO:0000256" key="3">
    <source>
        <dbReference type="ARBA" id="ARBA00022618"/>
    </source>
</evidence>
<keyword evidence="7 10" id="KW-0342">GTP-binding</keyword>
<sequence length="192" mass="22106">MFNKVELVKTVYKKGEYPSPLNAEIAFAGRSNVGKSSLLNKLFGIKIAKISSNPGKTRSINFYSVNNKGYLVDLPGYGFANVSKEEKKKWAELLEDYFVNRYSLQMIFLLIDHRHEPQKKDLEMIQWLRGLEIPFMIVLTKLDKVKKSERQKKLRIIQSELSKYGDYLYFPVSAKTGEGIGALKNEISKFLK</sequence>
<dbReference type="InterPro" id="IPR030393">
    <property type="entry name" value="G_ENGB_dom"/>
</dbReference>
<dbReference type="InterPro" id="IPR006073">
    <property type="entry name" value="GTP-bd"/>
</dbReference>
<dbReference type="NCBIfam" id="TIGR03598">
    <property type="entry name" value="GTPase_YsxC"/>
    <property type="match status" value="1"/>
</dbReference>
<evidence type="ECO:0000256" key="5">
    <source>
        <dbReference type="ARBA" id="ARBA00022741"/>
    </source>
</evidence>
<name>A0A1M4S4I9_MARH1</name>
<dbReference type="PANTHER" id="PTHR11649:SF13">
    <property type="entry name" value="ENGB-TYPE G DOMAIN-CONTAINING PROTEIN"/>
    <property type="match status" value="1"/>
</dbReference>
<dbReference type="GO" id="GO:0046872">
    <property type="term" value="F:metal ion binding"/>
    <property type="evidence" value="ECO:0007669"/>
    <property type="project" value="UniProtKB-KW"/>
</dbReference>
<gene>
    <name evidence="10" type="primary">engB</name>
    <name evidence="12" type="ORF">SAMN02745164_00018</name>
</gene>
<reference evidence="12" key="1">
    <citation type="submission" date="2016-11" db="EMBL/GenBank/DDBJ databases">
        <authorList>
            <person name="Varghese N."/>
            <person name="Submissions S."/>
        </authorList>
    </citation>
    <scope>NUCLEOTIDE SEQUENCE [LARGE SCALE GENOMIC DNA]</scope>
    <source>
        <strain evidence="12">DSM 16785</strain>
    </source>
</reference>
<evidence type="ECO:0000259" key="11">
    <source>
        <dbReference type="PROSITE" id="PS51706"/>
    </source>
</evidence>
<evidence type="ECO:0000256" key="2">
    <source>
        <dbReference type="ARBA" id="ARBA00009638"/>
    </source>
</evidence>
<protein>
    <recommendedName>
        <fullName evidence="10">Probable GTP-binding protein EngB</fullName>
    </recommendedName>
</protein>
<keyword evidence="6" id="KW-0460">Magnesium</keyword>
<evidence type="ECO:0000256" key="1">
    <source>
        <dbReference type="ARBA" id="ARBA00001946"/>
    </source>
</evidence>
<dbReference type="HAMAP" id="MF_00321">
    <property type="entry name" value="GTPase_EngB"/>
    <property type="match status" value="1"/>
</dbReference>
<dbReference type="SUPFAM" id="SSF52540">
    <property type="entry name" value="P-loop containing nucleoside triphosphate hydrolases"/>
    <property type="match status" value="1"/>
</dbReference>
<dbReference type="InterPro" id="IPR005225">
    <property type="entry name" value="Small_GTP-bd"/>
</dbReference>
<comment type="function">
    <text evidence="10">Necessary for normal cell division and for the maintenance of normal septation.</text>
</comment>
<dbReference type="GO" id="GO:0000917">
    <property type="term" value="P:division septum assembly"/>
    <property type="evidence" value="ECO:0007669"/>
    <property type="project" value="UniProtKB-KW"/>
</dbReference>
<dbReference type="PANTHER" id="PTHR11649">
    <property type="entry name" value="MSS1/TRME-RELATED GTP-BINDING PROTEIN"/>
    <property type="match status" value="1"/>
</dbReference>
<dbReference type="OrthoDB" id="9804921at2"/>
<comment type="caution">
    <text evidence="12">The sequence shown here is derived from an EMBL/GenBank/DDBJ whole genome shotgun (WGS) entry which is preliminary data.</text>
</comment>
<organism evidence="12 13">
    <name type="scientific">Marinitoga hydrogenitolerans (strain DSM 16785 / JCM 12826 / AT1271)</name>
    <dbReference type="NCBI Taxonomy" id="1122195"/>
    <lineage>
        <taxon>Bacteria</taxon>
        <taxon>Thermotogati</taxon>
        <taxon>Thermotogota</taxon>
        <taxon>Thermotogae</taxon>
        <taxon>Petrotogales</taxon>
        <taxon>Petrotogaceae</taxon>
        <taxon>Marinitoga</taxon>
    </lineage>
</organism>
<dbReference type="GO" id="GO:0005525">
    <property type="term" value="F:GTP binding"/>
    <property type="evidence" value="ECO:0007669"/>
    <property type="project" value="UniProtKB-UniRule"/>
</dbReference>
<comment type="similarity">
    <text evidence="2 10">Belongs to the TRAFAC class TrmE-Era-EngA-EngB-Septin-like GTPase superfamily. EngB GTPase family.</text>
</comment>
<dbReference type="GO" id="GO:0005829">
    <property type="term" value="C:cytosol"/>
    <property type="evidence" value="ECO:0007669"/>
    <property type="project" value="TreeGrafter"/>
</dbReference>
<dbReference type="FunFam" id="3.40.50.300:FF:000098">
    <property type="entry name" value="Probable GTP-binding protein EngB"/>
    <property type="match status" value="1"/>
</dbReference>
<evidence type="ECO:0000313" key="13">
    <source>
        <dbReference type="Proteomes" id="UP000184334"/>
    </source>
</evidence>
<dbReference type="STRING" id="1122195.SAMN02745164_00018"/>
<evidence type="ECO:0000256" key="4">
    <source>
        <dbReference type="ARBA" id="ARBA00022723"/>
    </source>
</evidence>
<keyword evidence="8 10" id="KW-0717">Septation</keyword>
<dbReference type="InterPro" id="IPR019987">
    <property type="entry name" value="GTP-bd_ribosome_bio_YsxC"/>
</dbReference>
<evidence type="ECO:0000313" key="12">
    <source>
        <dbReference type="EMBL" id="SHE27124.1"/>
    </source>
</evidence>